<accession>M7ZK39</accession>
<sequence>MADGYDALLMLQFGGEVLGSIPPRESFRRLGFFVLGILELTLERPEVKNAISWELMTRLRGAIHKIEADATAKVVLVASSVPGVFCAGADLKERRHMSSSQVKEYANSLRSTFSYFEALSIPTIAVIEGAALGGENATLGLPETGLAIIPGCYLNDEPRVPISFSSGMKNGTCNYDENWLHAFNCRLANYRVPAGEAYGKALELAREMTKKGPLGVRMAKKAIDRGMEVADMRSALAVEGECYEQLLHTQDRLEGLAAFAEKRKPVYTGAPAGGAHGVVSGWSRPQRPMSHATATADESVEFGRLLTGVLLTCHESNVYPSATVADAASALSSARHQSPTLARLSTMRSLGGLRAVSGHLAAASGASSSPHCVLFARALQILAQPEPVRLHKLSAPDSGPSLTTASCSFFLELLEFVFSTLKVWLASGIVELRLERPEARNAIGKEMLKGLRSAMDKVGADPTANVVLERRLMGPSEVREFVNTLRATFSSFEALPIPTIAVVEGAAFGGGLELALSCDLRICGESATFSLPETGLAIIPGAGGTQRLPRIVGRARAKELIFTGRRFDATEAVNMGVVNYCVPGGEAYQKALELAREINQKGPLAIRMAKKAINEGMEVDLSSALAVEEGCYEQVLHTQDRLEGLAAFAEKRKPLFTGK</sequence>
<dbReference type="InterPro" id="IPR018376">
    <property type="entry name" value="Enoyl-CoA_hyd/isom_CS"/>
</dbReference>
<dbReference type="Pfam" id="PF00378">
    <property type="entry name" value="ECH_1"/>
    <property type="match status" value="2"/>
</dbReference>
<dbReference type="InterPro" id="IPR029045">
    <property type="entry name" value="ClpP/crotonase-like_dom_sf"/>
</dbReference>
<dbReference type="InterPro" id="IPR001753">
    <property type="entry name" value="Enoyl-CoA_hydra/iso"/>
</dbReference>
<gene>
    <name evidence="4" type="ORF">TRIUR3_15658</name>
</gene>
<name>M7ZK39_TRIUA</name>
<reference evidence="4" key="1">
    <citation type="journal article" date="2013" name="Nature">
        <title>Draft genome of the wheat A-genome progenitor Triticum urartu.</title>
        <authorList>
            <person name="Ling H.Q."/>
            <person name="Zhao S."/>
            <person name="Liu D."/>
            <person name="Wang J."/>
            <person name="Sun H."/>
            <person name="Zhang C."/>
            <person name="Fan H."/>
            <person name="Li D."/>
            <person name="Dong L."/>
            <person name="Tao Y."/>
            <person name="Gao C."/>
            <person name="Wu H."/>
            <person name="Li Y."/>
            <person name="Cui Y."/>
            <person name="Guo X."/>
            <person name="Zheng S."/>
            <person name="Wang B."/>
            <person name="Yu K."/>
            <person name="Liang Q."/>
            <person name="Yang W."/>
            <person name="Lou X."/>
            <person name="Chen J."/>
            <person name="Feng M."/>
            <person name="Jian J."/>
            <person name="Zhang X."/>
            <person name="Luo G."/>
            <person name="Jiang Y."/>
            <person name="Liu J."/>
            <person name="Wang Z."/>
            <person name="Sha Y."/>
            <person name="Zhang B."/>
            <person name="Wu H."/>
            <person name="Tang D."/>
            <person name="Shen Q."/>
            <person name="Xue P."/>
            <person name="Zou S."/>
            <person name="Wang X."/>
            <person name="Liu X."/>
            <person name="Wang F."/>
            <person name="Yang Y."/>
            <person name="An X."/>
            <person name="Dong Z."/>
            <person name="Zhang K."/>
            <person name="Zhang X."/>
            <person name="Luo M.C."/>
            <person name="Dvorak J."/>
            <person name="Tong Y."/>
            <person name="Wang J."/>
            <person name="Yang H."/>
            <person name="Li Z."/>
            <person name="Wang D."/>
            <person name="Zhang A."/>
            <person name="Wang J."/>
        </authorList>
    </citation>
    <scope>NUCLEOTIDE SEQUENCE</scope>
</reference>
<evidence type="ECO:0000256" key="1">
    <source>
        <dbReference type="ARBA" id="ARBA00005254"/>
    </source>
</evidence>
<dbReference type="eggNOG" id="KOG1679">
    <property type="taxonomic scope" value="Eukaryota"/>
</dbReference>
<dbReference type="SUPFAM" id="SSF52096">
    <property type="entry name" value="ClpP/crotonase"/>
    <property type="match status" value="2"/>
</dbReference>
<keyword evidence="2" id="KW-0456">Lyase</keyword>
<dbReference type="AlphaFoldDB" id="M7ZK39"/>
<evidence type="ECO:0000313" key="4">
    <source>
        <dbReference type="EMBL" id="EMS63583.1"/>
    </source>
</evidence>
<evidence type="ECO:0000256" key="2">
    <source>
        <dbReference type="ARBA" id="ARBA00023239"/>
    </source>
</evidence>
<dbReference type="GO" id="GO:0016836">
    <property type="term" value="F:hydro-lyase activity"/>
    <property type="evidence" value="ECO:0007669"/>
    <property type="project" value="UniProtKB-ARBA"/>
</dbReference>
<dbReference type="OMA" id="NCRLANY"/>
<organism evidence="4">
    <name type="scientific">Triticum urartu</name>
    <name type="common">Red wild einkorn</name>
    <name type="synonym">Crithodium urartu</name>
    <dbReference type="NCBI Taxonomy" id="4572"/>
    <lineage>
        <taxon>Eukaryota</taxon>
        <taxon>Viridiplantae</taxon>
        <taxon>Streptophyta</taxon>
        <taxon>Embryophyta</taxon>
        <taxon>Tracheophyta</taxon>
        <taxon>Spermatophyta</taxon>
        <taxon>Magnoliopsida</taxon>
        <taxon>Liliopsida</taxon>
        <taxon>Poales</taxon>
        <taxon>Poaceae</taxon>
        <taxon>BOP clade</taxon>
        <taxon>Pooideae</taxon>
        <taxon>Triticodae</taxon>
        <taxon>Triticeae</taxon>
        <taxon>Triticinae</taxon>
        <taxon>Triticum</taxon>
    </lineage>
</organism>
<dbReference type="PROSITE" id="PS00166">
    <property type="entry name" value="ENOYL_COA_HYDRATASE"/>
    <property type="match status" value="1"/>
</dbReference>
<dbReference type="GO" id="GO:0006635">
    <property type="term" value="P:fatty acid beta-oxidation"/>
    <property type="evidence" value="ECO:0007669"/>
    <property type="project" value="TreeGrafter"/>
</dbReference>
<dbReference type="PANTHER" id="PTHR11941">
    <property type="entry name" value="ENOYL-COA HYDRATASE-RELATED"/>
    <property type="match status" value="1"/>
</dbReference>
<dbReference type="EMBL" id="KD067178">
    <property type="protein sequence ID" value="EMS63583.1"/>
    <property type="molecule type" value="Genomic_DNA"/>
</dbReference>
<dbReference type="Gene3D" id="1.10.12.10">
    <property type="entry name" value="Lyase 2-enoyl-coa Hydratase, Chain A, domain 2"/>
    <property type="match status" value="2"/>
</dbReference>
<dbReference type="GO" id="GO:0005739">
    <property type="term" value="C:mitochondrion"/>
    <property type="evidence" value="ECO:0007669"/>
    <property type="project" value="TreeGrafter"/>
</dbReference>
<dbReference type="Gene3D" id="3.90.226.10">
    <property type="entry name" value="2-enoyl-CoA Hydratase, Chain A, domain 1"/>
    <property type="match status" value="3"/>
</dbReference>
<dbReference type="InterPro" id="IPR014748">
    <property type="entry name" value="Enoyl-CoA_hydra_C"/>
</dbReference>
<protein>
    <submittedName>
        <fullName evidence="4">Methylglutaconyl-CoA hydratase, mitochondrial</fullName>
    </submittedName>
</protein>
<dbReference type="PANTHER" id="PTHR11941:SF171">
    <property type="entry name" value="SD19268P"/>
    <property type="match status" value="1"/>
</dbReference>
<comment type="similarity">
    <text evidence="1 3">Belongs to the enoyl-CoA hydratase/isomerase family.</text>
</comment>
<dbReference type="FunFam" id="3.90.226.10:FF:000061">
    <property type="entry name" value="Methylglutaconyl-CoA hydratase, mitochondrial"/>
    <property type="match status" value="1"/>
</dbReference>
<dbReference type="STRING" id="4572.M7ZK39"/>
<dbReference type="CDD" id="cd06558">
    <property type="entry name" value="crotonase-like"/>
    <property type="match status" value="2"/>
</dbReference>
<dbReference type="FunFam" id="1.10.12.10:FF:000001">
    <property type="entry name" value="Probable enoyl-CoA hydratase, mitochondrial"/>
    <property type="match status" value="2"/>
</dbReference>
<proteinExistence type="inferred from homology"/>
<evidence type="ECO:0000256" key="3">
    <source>
        <dbReference type="RuleBase" id="RU003707"/>
    </source>
</evidence>